<organism evidence="7 8">
    <name type="scientific">Formosa undariae</name>
    <dbReference type="NCBI Taxonomy" id="1325436"/>
    <lineage>
        <taxon>Bacteria</taxon>
        <taxon>Pseudomonadati</taxon>
        <taxon>Bacteroidota</taxon>
        <taxon>Flavobacteriia</taxon>
        <taxon>Flavobacteriales</taxon>
        <taxon>Flavobacteriaceae</taxon>
        <taxon>Formosa</taxon>
    </lineage>
</organism>
<dbReference type="Pfam" id="PF13802">
    <property type="entry name" value="Gal_mutarotas_2"/>
    <property type="match status" value="1"/>
</dbReference>
<dbReference type="InterPro" id="IPR000322">
    <property type="entry name" value="Glyco_hydro_31_TIM"/>
</dbReference>
<dbReference type="InterPro" id="IPR017853">
    <property type="entry name" value="GH"/>
</dbReference>
<dbReference type="Gene3D" id="2.60.120.380">
    <property type="match status" value="1"/>
</dbReference>
<dbReference type="SUPFAM" id="SSF51445">
    <property type="entry name" value="(Trans)glycosidases"/>
    <property type="match status" value="1"/>
</dbReference>
<feature type="domain" description="Glycosyl hydrolase family 31 C-terminal" evidence="6">
    <location>
        <begin position="689"/>
        <end position="773"/>
    </location>
</feature>
<dbReference type="Pfam" id="PF21365">
    <property type="entry name" value="Glyco_hydro_31_3rd"/>
    <property type="match status" value="1"/>
</dbReference>
<gene>
    <name evidence="7" type="ORF">ACFFVB_06325</name>
</gene>
<evidence type="ECO:0000259" key="3">
    <source>
        <dbReference type="Pfam" id="PF01055"/>
    </source>
</evidence>
<dbReference type="PANTHER" id="PTHR43863:SF2">
    <property type="entry name" value="MALTASE-GLUCOAMYLASE"/>
    <property type="match status" value="1"/>
</dbReference>
<evidence type="ECO:0000313" key="7">
    <source>
        <dbReference type="EMBL" id="MFB9052693.1"/>
    </source>
</evidence>
<feature type="domain" description="Glycoside hydrolase family 31 TIM barrel" evidence="3">
    <location>
        <begin position="366"/>
        <end position="679"/>
    </location>
</feature>
<dbReference type="CDD" id="cd06591">
    <property type="entry name" value="GH31_xylosidase_XylS"/>
    <property type="match status" value="1"/>
</dbReference>
<evidence type="ECO:0000259" key="6">
    <source>
        <dbReference type="Pfam" id="PF21365"/>
    </source>
</evidence>
<keyword evidence="2" id="KW-0326">Glycosidase</keyword>
<keyword evidence="2" id="KW-0378">Hydrolase</keyword>
<dbReference type="CDD" id="cd14752">
    <property type="entry name" value="GH31_N"/>
    <property type="match status" value="1"/>
</dbReference>
<proteinExistence type="inferred from homology"/>
<dbReference type="Gene3D" id="3.20.20.80">
    <property type="entry name" value="Glycosidases"/>
    <property type="match status" value="1"/>
</dbReference>
<sequence>MKKSICILSMFLLVLASCNSKFKHHLEKTDHAVTIQQDSLILKIEIIDDAIIHVIKEIKGTPVSTIPDYVTVLEPQDVNWELKETENELTISTALLKVLVHSDGTITYETKDDKKLVSETNEQTFINLDANAEHTVSQGFHAGDEGLYGLGQFQSGIMNWKNVPIRLQQYNQEIAVPFLVSTKGYGIYWHNYSLTDFNQPQNEIQFEAPKTVAKTKETSTVAVDGEKEDVAAHITKSEAEEKNRRETTFTPTKTGEYNFLALSDNGGRMRGEIKVSIDGDDVINYSTIWMPRRYSGKKHLEAGKTYKIVFQNTGAKIPGNLYYNEPDYNKTVFSSTHGNVIDYYLVQGENPEAVISRYQKLTGTAPMFAKSAYGFWQCRERYHNQEELLANANEMRERNIPFDNIVQDWFYWPKGTKGPEWDPAKYPDPDAMVDELKSLNLKLMVSVWPEVKNEALEAKYNLKKIKSSNYIDVYDEGVSERFYRMLSDSMFHKGVSSIWLDGTEPEGVTDAIQMTAVGRFEEVQNPYSLLVTKAMYDGRRAEFSNERVFNLTRSAYAGQQRYGATSWSGDVEASWEQFSEQIAAGLNFTMAGIPYWTHDIGGFFRDLKSINPEFDSQYTNPEFIELLTRWFQFGTFSPIFRIHGYVSETEIWRYDDAFESTARKFIDLRYQLMPYIYSQAWQITTNSKQLMSPLAYHYPNDKNTWEIKDQLFFGESIMVGFVTEYEKREKEMYFPKGQWYNFWTNEKMEGGKAITVKANLDETPLYVKAGSIIPIGPKVQYATQETDEPLRIKVYPGADATFTLYFDDNESYDYEHGEYSELKLNYSEATKTLQITKGNSEYLDYSKSPMTLVVEMIGGQNQTVSFSGSDLEVKL</sequence>
<dbReference type="InterPro" id="IPR011013">
    <property type="entry name" value="Gal_mutarotase_sf_dom"/>
</dbReference>
<evidence type="ECO:0000313" key="8">
    <source>
        <dbReference type="Proteomes" id="UP001589605"/>
    </source>
</evidence>
<name>A0ABV5EZT0_9FLAO</name>
<dbReference type="InterPro" id="IPR033403">
    <property type="entry name" value="DUF5110"/>
</dbReference>
<dbReference type="SUPFAM" id="SSF51011">
    <property type="entry name" value="Glycosyl hydrolase domain"/>
    <property type="match status" value="1"/>
</dbReference>
<dbReference type="Gene3D" id="2.60.40.1760">
    <property type="entry name" value="glycosyl hydrolase (family 31)"/>
    <property type="match status" value="1"/>
</dbReference>
<dbReference type="InterPro" id="IPR025887">
    <property type="entry name" value="Glyco_hydro_31_N_dom"/>
</dbReference>
<evidence type="ECO:0000259" key="5">
    <source>
        <dbReference type="Pfam" id="PF17137"/>
    </source>
</evidence>
<dbReference type="PANTHER" id="PTHR43863">
    <property type="entry name" value="HYDROLASE, PUTATIVE (AFU_ORTHOLOGUE AFUA_1G03140)-RELATED"/>
    <property type="match status" value="1"/>
</dbReference>
<dbReference type="Pfam" id="PF01055">
    <property type="entry name" value="Glyco_hydro_31_2nd"/>
    <property type="match status" value="1"/>
</dbReference>
<protein>
    <submittedName>
        <fullName evidence="7">TIM-barrel domain-containing protein</fullName>
    </submittedName>
</protein>
<dbReference type="Gene3D" id="2.60.40.1180">
    <property type="entry name" value="Golgi alpha-mannosidase II"/>
    <property type="match status" value="2"/>
</dbReference>
<dbReference type="PROSITE" id="PS51257">
    <property type="entry name" value="PROKAR_LIPOPROTEIN"/>
    <property type="match status" value="1"/>
</dbReference>
<dbReference type="InterPro" id="IPR013780">
    <property type="entry name" value="Glyco_hydro_b"/>
</dbReference>
<reference evidence="7 8" key="1">
    <citation type="submission" date="2024-09" db="EMBL/GenBank/DDBJ databases">
        <authorList>
            <person name="Sun Q."/>
            <person name="Mori K."/>
        </authorList>
    </citation>
    <scope>NUCLEOTIDE SEQUENCE [LARGE SCALE GENOMIC DNA]</scope>
    <source>
        <strain evidence="7 8">CECT 8286</strain>
    </source>
</reference>
<feature type="domain" description="Glycoside hydrolase family 31 N-terminal" evidence="4">
    <location>
        <begin position="42"/>
        <end position="197"/>
    </location>
</feature>
<comment type="similarity">
    <text evidence="1 2">Belongs to the glycosyl hydrolase 31 family.</text>
</comment>
<keyword evidence="8" id="KW-1185">Reference proteome</keyword>
<evidence type="ECO:0000259" key="4">
    <source>
        <dbReference type="Pfam" id="PF13802"/>
    </source>
</evidence>
<dbReference type="SUPFAM" id="SSF56988">
    <property type="entry name" value="Anthrax protective antigen"/>
    <property type="match status" value="1"/>
</dbReference>
<evidence type="ECO:0000256" key="1">
    <source>
        <dbReference type="ARBA" id="ARBA00007806"/>
    </source>
</evidence>
<dbReference type="InterPro" id="IPR051816">
    <property type="entry name" value="Glycosyl_Hydrolase_31"/>
</dbReference>
<dbReference type="Pfam" id="PF17137">
    <property type="entry name" value="DUF5110"/>
    <property type="match status" value="1"/>
</dbReference>
<dbReference type="EMBL" id="JBHMEZ010000003">
    <property type="protein sequence ID" value="MFB9052693.1"/>
    <property type="molecule type" value="Genomic_DNA"/>
</dbReference>
<accession>A0ABV5EZT0</accession>
<feature type="domain" description="DUF5110" evidence="5">
    <location>
        <begin position="789"/>
        <end position="842"/>
    </location>
</feature>
<comment type="caution">
    <text evidence="7">The sequence shown here is derived from an EMBL/GenBank/DDBJ whole genome shotgun (WGS) entry which is preliminary data.</text>
</comment>
<dbReference type="SUPFAM" id="SSF74650">
    <property type="entry name" value="Galactose mutarotase-like"/>
    <property type="match status" value="1"/>
</dbReference>
<dbReference type="RefSeq" id="WP_382381873.1">
    <property type="nucleotide sequence ID" value="NZ_JBHMEZ010000003.1"/>
</dbReference>
<dbReference type="Proteomes" id="UP001589605">
    <property type="component" value="Unassembled WGS sequence"/>
</dbReference>
<dbReference type="InterPro" id="IPR048395">
    <property type="entry name" value="Glyco_hydro_31_C"/>
</dbReference>
<evidence type="ECO:0000256" key="2">
    <source>
        <dbReference type="RuleBase" id="RU361185"/>
    </source>
</evidence>